<dbReference type="InterPro" id="IPR036278">
    <property type="entry name" value="Sialidase_sf"/>
</dbReference>
<name>X0SFP0_9ZZZZ</name>
<evidence type="ECO:0000313" key="1">
    <source>
        <dbReference type="EMBL" id="GAF74702.1"/>
    </source>
</evidence>
<protein>
    <recommendedName>
        <fullName evidence="2">Sialidase domain-containing protein</fullName>
    </recommendedName>
</protein>
<accession>X0SFP0</accession>
<dbReference type="Gene3D" id="2.120.10.10">
    <property type="match status" value="2"/>
</dbReference>
<feature type="non-terminal residue" evidence="1">
    <location>
        <position position="330"/>
    </location>
</feature>
<sequence length="330" mass="36478">MADVTATPRGGTDRRWSPIEHLASGYLGAGGVRVMATEGDTVHLMIWDSGIDYLRSEDAGSSWAPKTLVSDVSGAQAMPSIHRSGPTLHLTWQDGRDSAGEPYAWGIYYKRSDDRGQTWGPDVRISSIEAKSFRHASAVSGSMIHEVWMDKRHNTVPDAFSTDGNWEIYYKRSLDGGETWGPDVRLTNMESMVCGRPAIGVVGSTVLVAFVAWEECGRGTLDGAFGDIYYIRSTDGGETWGSVVRFTDTTYQSTHPQVVAAEPGTFGIIWEAGRRYDFETKEWSGPVRLLFRRSADLCETWEEAQQINSGEDATHCLAFQLGLHVHVTWT</sequence>
<dbReference type="CDD" id="cd15482">
    <property type="entry name" value="Sialidase_non-viral"/>
    <property type="match status" value="1"/>
</dbReference>
<reference evidence="1" key="1">
    <citation type="journal article" date="2014" name="Front. Microbiol.">
        <title>High frequency of phylogenetically diverse reductive dehalogenase-homologous genes in deep subseafloor sedimentary metagenomes.</title>
        <authorList>
            <person name="Kawai M."/>
            <person name="Futagami T."/>
            <person name="Toyoda A."/>
            <person name="Takaki Y."/>
            <person name="Nishi S."/>
            <person name="Hori S."/>
            <person name="Arai W."/>
            <person name="Tsubouchi T."/>
            <person name="Morono Y."/>
            <person name="Uchiyama I."/>
            <person name="Ito T."/>
            <person name="Fujiyama A."/>
            <person name="Inagaki F."/>
            <person name="Takami H."/>
        </authorList>
    </citation>
    <scope>NUCLEOTIDE SEQUENCE</scope>
    <source>
        <strain evidence="1">Expedition CK06-06</strain>
    </source>
</reference>
<dbReference type="AlphaFoldDB" id="X0SFP0"/>
<proteinExistence type="predicted"/>
<gene>
    <name evidence="1" type="ORF">S01H1_10833</name>
</gene>
<dbReference type="EMBL" id="BARS01005524">
    <property type="protein sequence ID" value="GAF74702.1"/>
    <property type="molecule type" value="Genomic_DNA"/>
</dbReference>
<dbReference type="SUPFAM" id="SSF50939">
    <property type="entry name" value="Sialidases"/>
    <property type="match status" value="1"/>
</dbReference>
<comment type="caution">
    <text evidence="1">The sequence shown here is derived from an EMBL/GenBank/DDBJ whole genome shotgun (WGS) entry which is preliminary data.</text>
</comment>
<evidence type="ECO:0008006" key="2">
    <source>
        <dbReference type="Google" id="ProtNLM"/>
    </source>
</evidence>
<organism evidence="1">
    <name type="scientific">marine sediment metagenome</name>
    <dbReference type="NCBI Taxonomy" id="412755"/>
    <lineage>
        <taxon>unclassified sequences</taxon>
        <taxon>metagenomes</taxon>
        <taxon>ecological metagenomes</taxon>
    </lineage>
</organism>